<dbReference type="AlphaFoldDB" id="A0A1Y1Y8T6"/>
<dbReference type="EMBL" id="MCFE01000205">
    <property type="protein sequence ID" value="ORX94407.1"/>
    <property type="molecule type" value="Genomic_DNA"/>
</dbReference>
<proteinExistence type="predicted"/>
<accession>A0A1Y1Y8T6</accession>
<dbReference type="InParanoid" id="A0A1Y1Y8T6"/>
<evidence type="ECO:0000313" key="3">
    <source>
        <dbReference type="Proteomes" id="UP000193498"/>
    </source>
</evidence>
<protein>
    <submittedName>
        <fullName evidence="2">Uncharacterized protein</fullName>
    </submittedName>
</protein>
<organism evidence="2 3">
    <name type="scientific">Basidiobolus meristosporus CBS 931.73</name>
    <dbReference type="NCBI Taxonomy" id="1314790"/>
    <lineage>
        <taxon>Eukaryota</taxon>
        <taxon>Fungi</taxon>
        <taxon>Fungi incertae sedis</taxon>
        <taxon>Zoopagomycota</taxon>
        <taxon>Entomophthoromycotina</taxon>
        <taxon>Basidiobolomycetes</taxon>
        <taxon>Basidiobolales</taxon>
        <taxon>Basidiobolaceae</taxon>
        <taxon>Basidiobolus</taxon>
    </lineage>
</organism>
<name>A0A1Y1Y8T6_9FUNG</name>
<reference evidence="2 3" key="1">
    <citation type="submission" date="2016-07" db="EMBL/GenBank/DDBJ databases">
        <title>Pervasive Adenine N6-methylation of Active Genes in Fungi.</title>
        <authorList>
            <consortium name="DOE Joint Genome Institute"/>
            <person name="Mondo S.J."/>
            <person name="Dannebaum R.O."/>
            <person name="Kuo R.C."/>
            <person name="Labutti K."/>
            <person name="Haridas S."/>
            <person name="Kuo A."/>
            <person name="Salamov A."/>
            <person name="Ahrendt S.R."/>
            <person name="Lipzen A."/>
            <person name="Sullivan W."/>
            <person name="Andreopoulos W.B."/>
            <person name="Clum A."/>
            <person name="Lindquist E."/>
            <person name="Daum C."/>
            <person name="Ramamoorthy G.K."/>
            <person name="Gryganskyi A."/>
            <person name="Culley D."/>
            <person name="Magnuson J.K."/>
            <person name="James T.Y."/>
            <person name="O'Malley M.A."/>
            <person name="Stajich J.E."/>
            <person name="Spatafora J.W."/>
            <person name="Visel A."/>
            <person name="Grigoriev I.V."/>
        </authorList>
    </citation>
    <scope>NUCLEOTIDE SEQUENCE [LARGE SCALE GENOMIC DNA]</scope>
    <source>
        <strain evidence="2 3">CBS 931.73</strain>
    </source>
</reference>
<sequence length="162" mass="17923">MSVDNSPTAHPPQPDCPPTSRIRGSQREGLRLLVCGLEWHSAWYQQATQGRLEGSIEQQQQRGWHEVMISYPGTNTRQWCGVPCHDWRNPLDSTDGINIRFYKGKSQAGQMDMARLAATPAGLTSDVAANTCVASGSRITLRFLHGSGMFQGVDTRPGNRRT</sequence>
<gene>
    <name evidence="2" type="ORF">K493DRAFT_373738</name>
</gene>
<evidence type="ECO:0000256" key="1">
    <source>
        <dbReference type="SAM" id="MobiDB-lite"/>
    </source>
</evidence>
<comment type="caution">
    <text evidence="2">The sequence shown here is derived from an EMBL/GenBank/DDBJ whole genome shotgun (WGS) entry which is preliminary data.</text>
</comment>
<feature type="region of interest" description="Disordered" evidence="1">
    <location>
        <begin position="1"/>
        <end position="24"/>
    </location>
</feature>
<evidence type="ECO:0000313" key="2">
    <source>
        <dbReference type="EMBL" id="ORX94407.1"/>
    </source>
</evidence>
<keyword evidence="3" id="KW-1185">Reference proteome</keyword>
<dbReference type="Proteomes" id="UP000193498">
    <property type="component" value="Unassembled WGS sequence"/>
</dbReference>